<evidence type="ECO:0000313" key="1">
    <source>
        <dbReference type="EMBL" id="MRD46828.1"/>
    </source>
</evidence>
<dbReference type="OrthoDB" id="9553320at2"/>
<protein>
    <submittedName>
        <fullName evidence="1">Uncharacterized protein</fullName>
    </submittedName>
</protein>
<reference evidence="1 2" key="1">
    <citation type="submission" date="2019-11" db="EMBL/GenBank/DDBJ databases">
        <title>Caenimonas koreensis gen. nov., sp. nov., isolated from activated sludge.</title>
        <authorList>
            <person name="Seung H.R."/>
        </authorList>
    </citation>
    <scope>NUCLEOTIDE SEQUENCE [LARGE SCALE GENOMIC DNA]</scope>
    <source>
        <strain evidence="1 2">EMB320</strain>
    </source>
</reference>
<dbReference type="RefSeq" id="WP_153584164.1">
    <property type="nucleotide sequence ID" value="NZ_WJBU01000005.1"/>
</dbReference>
<comment type="caution">
    <text evidence="1">The sequence shown here is derived from an EMBL/GenBank/DDBJ whole genome shotgun (WGS) entry which is preliminary data.</text>
</comment>
<dbReference type="SUPFAM" id="SSF53756">
    <property type="entry name" value="UDP-Glycosyltransferase/glycogen phosphorylase"/>
    <property type="match status" value="1"/>
</dbReference>
<accession>A0A844AWU3</accession>
<name>A0A844AWU3_9BURK</name>
<dbReference type="Proteomes" id="UP000487350">
    <property type="component" value="Unassembled WGS sequence"/>
</dbReference>
<proteinExistence type="predicted"/>
<sequence length="357" mass="39356">MVEPSTRALAATAVLHVAPAHVDVRPGQGSHKDVGGRRAFFVQHCESYRYCSVGGDQPSELDAHLAGWTPTHILIEYSYFPKIAGALRKRFPDARIAMRAHNIEPLQNWAVSPPEQKSLFIPLAKTIYATFRLLYADWLTCRRVDHVYVIAPAEIPAYWRWLCGAKNVSWLPYMPPAPLQRPRGHHARSVIACLPGGTETVRTKDLVNRFMDFAGAARRSGWNDPFVLTGNVDGWKVRTDAAVEIAGFVDDLPAFYEKVAAVAILSPVGYGFKTTIGDALACGAMALLHPKLHGELPPEMKPYAIAVQSLEPAELARVRSRLQGAPSALDAMDAVRTRFEAVMLDFLNPRPKGARTS</sequence>
<organism evidence="1 2">
    <name type="scientific">Caenimonas koreensis DSM 17982</name>
    <dbReference type="NCBI Taxonomy" id="1121255"/>
    <lineage>
        <taxon>Bacteria</taxon>
        <taxon>Pseudomonadati</taxon>
        <taxon>Pseudomonadota</taxon>
        <taxon>Betaproteobacteria</taxon>
        <taxon>Burkholderiales</taxon>
        <taxon>Comamonadaceae</taxon>
        <taxon>Caenimonas</taxon>
    </lineage>
</organism>
<keyword evidence="2" id="KW-1185">Reference proteome</keyword>
<evidence type="ECO:0000313" key="2">
    <source>
        <dbReference type="Proteomes" id="UP000487350"/>
    </source>
</evidence>
<dbReference type="AlphaFoldDB" id="A0A844AWU3"/>
<dbReference type="EMBL" id="WJBU01000005">
    <property type="protein sequence ID" value="MRD46828.1"/>
    <property type="molecule type" value="Genomic_DNA"/>
</dbReference>
<gene>
    <name evidence="1" type="ORF">GHT07_06045</name>
</gene>